<dbReference type="CDD" id="cd00833">
    <property type="entry name" value="PKS"/>
    <property type="match status" value="1"/>
</dbReference>
<dbReference type="PROSITE" id="PS00606">
    <property type="entry name" value="KS3_1"/>
    <property type="match status" value="1"/>
</dbReference>
<dbReference type="PROSITE" id="PS00012">
    <property type="entry name" value="PHOSPHOPANTETHEINE"/>
    <property type="match status" value="1"/>
</dbReference>
<dbReference type="GO" id="GO:0005886">
    <property type="term" value="C:plasma membrane"/>
    <property type="evidence" value="ECO:0007669"/>
    <property type="project" value="TreeGrafter"/>
</dbReference>
<evidence type="ECO:0000259" key="7">
    <source>
        <dbReference type="PROSITE" id="PS50075"/>
    </source>
</evidence>
<evidence type="ECO:0000259" key="8">
    <source>
        <dbReference type="PROSITE" id="PS52004"/>
    </source>
</evidence>
<dbReference type="PANTHER" id="PTHR43775">
    <property type="entry name" value="FATTY ACID SYNTHASE"/>
    <property type="match status" value="1"/>
</dbReference>
<evidence type="ECO:0000256" key="2">
    <source>
        <dbReference type="ARBA" id="ARBA00022553"/>
    </source>
</evidence>
<keyword evidence="4" id="KW-0045">Antibiotic biosynthesis</keyword>
<gene>
    <name evidence="9" type="ORF">GCM10011578_076080</name>
</gene>
<dbReference type="GO" id="GO:0017000">
    <property type="term" value="P:antibiotic biosynthetic process"/>
    <property type="evidence" value="ECO:0007669"/>
    <property type="project" value="UniProtKB-KW"/>
</dbReference>
<name>A0A917XK67_9ACTN</name>
<dbReference type="EMBL" id="BMML01000023">
    <property type="protein sequence ID" value="GGN34816.1"/>
    <property type="molecule type" value="Genomic_DNA"/>
</dbReference>
<dbReference type="SUPFAM" id="SSF47336">
    <property type="entry name" value="ACP-like"/>
    <property type="match status" value="1"/>
</dbReference>
<dbReference type="SMART" id="SM00827">
    <property type="entry name" value="PKS_AT"/>
    <property type="match status" value="1"/>
</dbReference>
<feature type="domain" description="Carrier" evidence="7">
    <location>
        <begin position="895"/>
        <end position="970"/>
    </location>
</feature>
<dbReference type="InterPro" id="IPR016036">
    <property type="entry name" value="Malonyl_transacylase_ACP-bd"/>
</dbReference>
<evidence type="ECO:0000313" key="9">
    <source>
        <dbReference type="EMBL" id="GGN34816.1"/>
    </source>
</evidence>
<dbReference type="InterPro" id="IPR036736">
    <property type="entry name" value="ACP-like_sf"/>
</dbReference>
<sequence>MIDDRHASAVAIVGMSGRFPGAGNLDEFWENLRTGTGSVTDFSPEELVADGADPAEVAKSTYIPAKGVLSGADRFDADLFGFSPKDAEILDPQHRLLLECAWSALEDAGYDPRAVPDLTGVYVGGGLTDHAVAVLSDPRLHRERGKTQLALLTDRDTLASWISFRLGLGGPSVAVSTACSTSLTAVHTAVQSLLLGECDIAVAGGVGIDTPARRGYLHQEGGIASADGRCRPFDADSSGTVAGNGVGLVVLRRHEDALRAGDRVYCLIRGSAVTNDGSAKIGFTAPGTAGQVAAITQALDTAQVAPREIQYVETHGTGTALGDEIEVSALTEAFGASAGTPRWCGIGSVKSNIGHLDTAAGVAGLLKTVLMLKNRQFVPTVNFTAPNPALGLDATPFHVVDRTGPWPRPDGGARLAGVSSFGMGGTNVHVVLEEAPGQEERSATGDRPELLVLSALTERGLTAAGEALAARLEQADDVPLSDVAHTLRTGRAPLETRGYVVANGRADAARQLRSLKAAPTRNAAAPVLVLADASTPHHGTGTELYATFAAFREAFGDCVKRLSDRHGIDLEPPAAHSREQGTVRDRHAALFGLAYAAARLWSDWGITPSVTVGHGIGEYVAAVTSGLLGLDDALDLVVTRADLIARTEPGRMVTVGLPASRTTPLLADGVALAAVLGPRACVVSGPVRAMDEFTARLTAAGTLWTAGEERHALNSPCMDPVLDEFEAKVAGIRFGTPSGTHVSGVDGARVAASRMVTAGYWRDHLRGTLRLSDAIEAAARISDGALLWIGGGPAGAPLPDRPCHTVFGEGEETSGTLAALGALWAGGHPVTWSVPASGFRRAHLPGYVFDGKSYGAYRLFEHDGSGPAYTTPAVEAKPVDTAEEKAEEKREEKRQDTDPVRAQVVELLIDTLGVGPDEFGLSFIAAGGDSMGSVHLVSRIEDTLGVEVPVALLLTGDSLDELATQIAELKNRPAQDSVIEDLLLEVQAEG</sequence>
<feature type="region of interest" description="Disordered" evidence="6">
    <location>
        <begin position="877"/>
        <end position="898"/>
    </location>
</feature>
<dbReference type="SUPFAM" id="SSF52151">
    <property type="entry name" value="FabD/lysophospholipase-like"/>
    <property type="match status" value="1"/>
</dbReference>
<dbReference type="InterPro" id="IPR006162">
    <property type="entry name" value="Ppantetheine_attach_site"/>
</dbReference>
<dbReference type="GO" id="GO:0005737">
    <property type="term" value="C:cytoplasm"/>
    <property type="evidence" value="ECO:0007669"/>
    <property type="project" value="TreeGrafter"/>
</dbReference>
<dbReference type="RefSeq" id="WP_189267473.1">
    <property type="nucleotide sequence ID" value="NZ_BMML01000023.1"/>
</dbReference>
<dbReference type="InterPro" id="IPR020841">
    <property type="entry name" value="PKS_Beta-ketoAc_synthase_dom"/>
</dbReference>
<dbReference type="Pfam" id="PF00550">
    <property type="entry name" value="PP-binding"/>
    <property type="match status" value="1"/>
</dbReference>
<evidence type="ECO:0000256" key="4">
    <source>
        <dbReference type="ARBA" id="ARBA00023194"/>
    </source>
</evidence>
<reference evidence="9" key="1">
    <citation type="journal article" date="2014" name="Int. J. Syst. Evol. Microbiol.">
        <title>Complete genome sequence of Corynebacterium casei LMG S-19264T (=DSM 44701T), isolated from a smear-ripened cheese.</title>
        <authorList>
            <consortium name="US DOE Joint Genome Institute (JGI-PGF)"/>
            <person name="Walter F."/>
            <person name="Albersmeier A."/>
            <person name="Kalinowski J."/>
            <person name="Ruckert C."/>
        </authorList>
    </citation>
    <scope>NUCLEOTIDE SEQUENCE</scope>
    <source>
        <strain evidence="9">CGMCC 4.7110</strain>
    </source>
</reference>
<dbReference type="PROSITE" id="PS50075">
    <property type="entry name" value="CARRIER"/>
    <property type="match status" value="1"/>
</dbReference>
<evidence type="ECO:0000313" key="10">
    <source>
        <dbReference type="Proteomes" id="UP000653411"/>
    </source>
</evidence>
<dbReference type="PANTHER" id="PTHR43775:SF37">
    <property type="entry name" value="SI:DKEY-61P9.11"/>
    <property type="match status" value="1"/>
</dbReference>
<evidence type="ECO:0000256" key="6">
    <source>
        <dbReference type="SAM" id="MobiDB-lite"/>
    </source>
</evidence>
<dbReference type="GO" id="GO:0071770">
    <property type="term" value="P:DIM/DIP cell wall layer assembly"/>
    <property type="evidence" value="ECO:0007669"/>
    <property type="project" value="TreeGrafter"/>
</dbReference>
<accession>A0A917XK67</accession>
<dbReference type="InterPro" id="IPR016035">
    <property type="entry name" value="Acyl_Trfase/lysoPLipase"/>
</dbReference>
<proteinExistence type="predicted"/>
<keyword evidence="2" id="KW-0597">Phosphoprotein</keyword>
<dbReference type="InterPro" id="IPR016039">
    <property type="entry name" value="Thiolase-like"/>
</dbReference>
<evidence type="ECO:0000256" key="5">
    <source>
        <dbReference type="ARBA" id="ARBA00023315"/>
    </source>
</evidence>
<dbReference type="InterPro" id="IPR001227">
    <property type="entry name" value="Ac_transferase_dom_sf"/>
</dbReference>
<dbReference type="Pfam" id="PF02801">
    <property type="entry name" value="Ketoacyl-synt_C"/>
    <property type="match status" value="1"/>
</dbReference>
<dbReference type="SUPFAM" id="SSF53901">
    <property type="entry name" value="Thiolase-like"/>
    <property type="match status" value="1"/>
</dbReference>
<dbReference type="InterPro" id="IPR009081">
    <property type="entry name" value="PP-bd_ACP"/>
</dbReference>
<dbReference type="Pfam" id="PF16197">
    <property type="entry name" value="KAsynt_C_assoc"/>
    <property type="match status" value="1"/>
</dbReference>
<dbReference type="GO" id="GO:0006633">
    <property type="term" value="P:fatty acid biosynthetic process"/>
    <property type="evidence" value="ECO:0007669"/>
    <property type="project" value="InterPro"/>
</dbReference>
<evidence type="ECO:0000256" key="3">
    <source>
        <dbReference type="ARBA" id="ARBA00022679"/>
    </source>
</evidence>
<dbReference type="InterPro" id="IPR050091">
    <property type="entry name" value="PKS_NRPS_Biosynth_Enz"/>
</dbReference>
<dbReference type="Proteomes" id="UP000653411">
    <property type="component" value="Unassembled WGS sequence"/>
</dbReference>
<comment type="caution">
    <text evidence="9">The sequence shown here is derived from an EMBL/GenBank/DDBJ whole genome shotgun (WGS) entry which is preliminary data.</text>
</comment>
<dbReference type="Gene3D" id="3.40.366.10">
    <property type="entry name" value="Malonyl-Coenzyme A Acyl Carrier Protein, domain 2"/>
    <property type="match status" value="1"/>
</dbReference>
<dbReference type="Pfam" id="PF00109">
    <property type="entry name" value="ketoacyl-synt"/>
    <property type="match status" value="1"/>
</dbReference>
<dbReference type="SUPFAM" id="SSF55048">
    <property type="entry name" value="Probable ACP-binding domain of malonyl-CoA ACP transacylase"/>
    <property type="match status" value="1"/>
</dbReference>
<dbReference type="PROSITE" id="PS52004">
    <property type="entry name" value="KS3_2"/>
    <property type="match status" value="1"/>
</dbReference>
<dbReference type="GO" id="GO:0031177">
    <property type="term" value="F:phosphopantetheine binding"/>
    <property type="evidence" value="ECO:0007669"/>
    <property type="project" value="InterPro"/>
</dbReference>
<dbReference type="SMART" id="SM00825">
    <property type="entry name" value="PKS_KS"/>
    <property type="match status" value="1"/>
</dbReference>
<dbReference type="InterPro" id="IPR014030">
    <property type="entry name" value="Ketoacyl_synth_N"/>
</dbReference>
<dbReference type="InterPro" id="IPR018201">
    <property type="entry name" value="Ketoacyl_synth_AS"/>
</dbReference>
<dbReference type="GO" id="GO:0004315">
    <property type="term" value="F:3-oxoacyl-[acyl-carrier-protein] synthase activity"/>
    <property type="evidence" value="ECO:0007669"/>
    <property type="project" value="InterPro"/>
</dbReference>
<dbReference type="Gene3D" id="3.40.47.10">
    <property type="match status" value="1"/>
</dbReference>
<organism evidence="9 10">
    <name type="scientific">Streptomyces fuscichromogenes</name>
    <dbReference type="NCBI Taxonomy" id="1324013"/>
    <lineage>
        <taxon>Bacteria</taxon>
        <taxon>Bacillati</taxon>
        <taxon>Actinomycetota</taxon>
        <taxon>Actinomycetes</taxon>
        <taxon>Kitasatosporales</taxon>
        <taxon>Streptomycetaceae</taxon>
        <taxon>Streptomyces</taxon>
    </lineage>
</organism>
<dbReference type="InterPro" id="IPR020806">
    <property type="entry name" value="PKS_PP-bd"/>
</dbReference>
<dbReference type="GO" id="GO:0004312">
    <property type="term" value="F:fatty acid synthase activity"/>
    <property type="evidence" value="ECO:0007669"/>
    <property type="project" value="TreeGrafter"/>
</dbReference>
<dbReference type="AlphaFoldDB" id="A0A917XK67"/>
<dbReference type="InterPro" id="IPR014043">
    <property type="entry name" value="Acyl_transferase_dom"/>
</dbReference>
<dbReference type="InterPro" id="IPR014031">
    <property type="entry name" value="Ketoacyl_synth_C"/>
</dbReference>
<protein>
    <submittedName>
        <fullName evidence="9">Uncharacterized protein</fullName>
    </submittedName>
</protein>
<keyword evidence="3" id="KW-0808">Transferase</keyword>
<feature type="domain" description="Ketosynthase family 3 (KS3)" evidence="8">
    <location>
        <begin position="7"/>
        <end position="434"/>
    </location>
</feature>
<dbReference type="Gene3D" id="1.10.1200.10">
    <property type="entry name" value="ACP-like"/>
    <property type="match status" value="1"/>
</dbReference>
<dbReference type="InterPro" id="IPR032821">
    <property type="entry name" value="PKS_assoc"/>
</dbReference>
<dbReference type="Gene3D" id="3.30.70.3290">
    <property type="match status" value="1"/>
</dbReference>
<keyword evidence="10" id="KW-1185">Reference proteome</keyword>
<dbReference type="SMART" id="SM00823">
    <property type="entry name" value="PKS_PP"/>
    <property type="match status" value="1"/>
</dbReference>
<evidence type="ECO:0000256" key="1">
    <source>
        <dbReference type="ARBA" id="ARBA00022450"/>
    </source>
</evidence>
<keyword evidence="1" id="KW-0596">Phosphopantetheine</keyword>
<keyword evidence="5" id="KW-0012">Acyltransferase</keyword>
<dbReference type="Pfam" id="PF00698">
    <property type="entry name" value="Acyl_transf_1"/>
    <property type="match status" value="1"/>
</dbReference>
<reference evidence="9" key="2">
    <citation type="submission" date="2020-09" db="EMBL/GenBank/DDBJ databases">
        <authorList>
            <person name="Sun Q."/>
            <person name="Zhou Y."/>
        </authorList>
    </citation>
    <scope>NUCLEOTIDE SEQUENCE</scope>
    <source>
        <strain evidence="9">CGMCC 4.7110</strain>
    </source>
</reference>